<reference evidence="2 3" key="1">
    <citation type="submission" date="2022-03" db="EMBL/GenBank/DDBJ databases">
        <authorList>
            <person name="Nunn A."/>
            <person name="Chopra R."/>
            <person name="Nunn A."/>
            <person name="Contreras Garrido A."/>
        </authorList>
    </citation>
    <scope>NUCLEOTIDE SEQUENCE [LARGE SCALE GENOMIC DNA]</scope>
</reference>
<protein>
    <recommendedName>
        <fullName evidence="4">Rhodopsin</fullName>
    </recommendedName>
</protein>
<feature type="compositionally biased region" description="Pro residues" evidence="1">
    <location>
        <begin position="36"/>
        <end position="48"/>
    </location>
</feature>
<evidence type="ECO:0000256" key="1">
    <source>
        <dbReference type="SAM" id="MobiDB-lite"/>
    </source>
</evidence>
<dbReference type="Proteomes" id="UP000836841">
    <property type="component" value="Chromosome 5"/>
</dbReference>
<dbReference type="EMBL" id="OU466861">
    <property type="protein sequence ID" value="CAH2063874.1"/>
    <property type="molecule type" value="Genomic_DNA"/>
</dbReference>
<evidence type="ECO:0000313" key="3">
    <source>
        <dbReference type="Proteomes" id="UP000836841"/>
    </source>
</evidence>
<feature type="region of interest" description="Disordered" evidence="1">
    <location>
        <begin position="1"/>
        <end position="51"/>
    </location>
</feature>
<proteinExistence type="predicted"/>
<accession>A0AAU9SHL1</accession>
<organism evidence="2 3">
    <name type="scientific">Thlaspi arvense</name>
    <name type="common">Field penny-cress</name>
    <dbReference type="NCBI Taxonomy" id="13288"/>
    <lineage>
        <taxon>Eukaryota</taxon>
        <taxon>Viridiplantae</taxon>
        <taxon>Streptophyta</taxon>
        <taxon>Embryophyta</taxon>
        <taxon>Tracheophyta</taxon>
        <taxon>Spermatophyta</taxon>
        <taxon>Magnoliopsida</taxon>
        <taxon>eudicotyledons</taxon>
        <taxon>Gunneridae</taxon>
        <taxon>Pentapetalae</taxon>
        <taxon>rosids</taxon>
        <taxon>malvids</taxon>
        <taxon>Brassicales</taxon>
        <taxon>Brassicaceae</taxon>
        <taxon>Thlaspideae</taxon>
        <taxon>Thlaspi</taxon>
    </lineage>
</organism>
<gene>
    <name evidence="2" type="ORF">TAV2_LOCUS17817</name>
</gene>
<keyword evidence="3" id="KW-1185">Reference proteome</keyword>
<evidence type="ECO:0008006" key="4">
    <source>
        <dbReference type="Google" id="ProtNLM"/>
    </source>
</evidence>
<evidence type="ECO:0000313" key="2">
    <source>
        <dbReference type="EMBL" id="CAH2063874.1"/>
    </source>
</evidence>
<sequence>MSQPPVDAAPPQGYPPVGYSQPKEAYLPPQGYPQQAYPPPQAYPPQQYPPQQQQRNVVSLLCAVAVSAKLASECCLSLKLCENWIICCHLIFILFHFMYFQLKS</sequence>
<name>A0AAU9SHL1_THLAR</name>
<dbReference type="AlphaFoldDB" id="A0AAU9SHL1"/>